<evidence type="ECO:0008006" key="4">
    <source>
        <dbReference type="Google" id="ProtNLM"/>
    </source>
</evidence>
<evidence type="ECO:0000313" key="2">
    <source>
        <dbReference type="EMBL" id="MBB4763555.1"/>
    </source>
</evidence>
<dbReference type="AlphaFoldDB" id="A0A7W7HZB9"/>
<keyword evidence="3" id="KW-1185">Reference proteome</keyword>
<protein>
    <recommendedName>
        <fullName evidence="4">Extracellular repeat protein, HAF family</fullName>
    </recommendedName>
</protein>
<dbReference type="Proteomes" id="UP000578112">
    <property type="component" value="Unassembled WGS sequence"/>
</dbReference>
<sequence>MPRSGLPAALTATVTLAGALLPSAAATAAPAAWETVVLQLPAGADVVEVQDVNNGGEAVGTVDLRAVAWDDAGRIRYLPRLPGFEWSRAEAVNDAGVIVGSVEYESGPAPHERAVRWNTDGTITVLAPNATDATEATAINSAGVIAGARGGVHRPVRFTGGATVDLAGLGWVTDIADNSGATVTGTVSAAHCPPCTAYAFRQSGTAAQVRLPGTEDRVSMGAGVNRTGTLIAGSLDTHAATWKRVTSGTPPQTRWVLTDLGEARAGAPTTPEGMSADGRYLAGDATVDGARRAFVHVGGAFTLLPGNHASATAVNDSGTVAGTLRPNGSGTDAPVLWRRTA</sequence>
<reference evidence="2 3" key="1">
    <citation type="submission" date="2020-08" db="EMBL/GenBank/DDBJ databases">
        <title>Sequencing the genomes of 1000 actinobacteria strains.</title>
        <authorList>
            <person name="Klenk H.-P."/>
        </authorList>
    </citation>
    <scope>NUCLEOTIDE SEQUENCE [LARGE SCALE GENOMIC DNA]</scope>
    <source>
        <strain evidence="2 3">DSM 43149</strain>
    </source>
</reference>
<feature type="signal peptide" evidence="1">
    <location>
        <begin position="1"/>
        <end position="28"/>
    </location>
</feature>
<evidence type="ECO:0000313" key="3">
    <source>
        <dbReference type="Proteomes" id="UP000578112"/>
    </source>
</evidence>
<organism evidence="2 3">
    <name type="scientific">Actinoplanes digitatis</name>
    <dbReference type="NCBI Taxonomy" id="1868"/>
    <lineage>
        <taxon>Bacteria</taxon>
        <taxon>Bacillati</taxon>
        <taxon>Actinomycetota</taxon>
        <taxon>Actinomycetes</taxon>
        <taxon>Micromonosporales</taxon>
        <taxon>Micromonosporaceae</taxon>
        <taxon>Actinoplanes</taxon>
    </lineage>
</organism>
<dbReference type="EMBL" id="JACHNH010000001">
    <property type="protein sequence ID" value="MBB4763555.1"/>
    <property type="molecule type" value="Genomic_DNA"/>
</dbReference>
<gene>
    <name evidence="2" type="ORF">BJ971_004111</name>
</gene>
<comment type="caution">
    <text evidence="2">The sequence shown here is derived from an EMBL/GenBank/DDBJ whole genome shotgun (WGS) entry which is preliminary data.</text>
</comment>
<name>A0A7W7HZB9_9ACTN</name>
<feature type="chain" id="PRO_5038422760" description="Extracellular repeat protein, HAF family" evidence="1">
    <location>
        <begin position="29"/>
        <end position="341"/>
    </location>
</feature>
<proteinExistence type="predicted"/>
<keyword evidence="1" id="KW-0732">Signal</keyword>
<accession>A0A7W7HZB9</accession>
<dbReference type="RefSeq" id="WP_184994857.1">
    <property type="nucleotide sequence ID" value="NZ_BOMK01000020.1"/>
</dbReference>
<evidence type="ECO:0000256" key="1">
    <source>
        <dbReference type="SAM" id="SignalP"/>
    </source>
</evidence>